<gene>
    <name evidence="1" type="ORF">VITISV_037033</name>
</gene>
<sequence length="212" mass="23412">MVATSAVNVRVAITNKALLAESSRYVDPFSFFVGAWDSSSTPSSIFSRALVADGSSGLGGLVVVEREGNQDLLRIILADDSSWEVMTLGRKALVEVRVGDIIERIEDEGPLQEAAKGEGGGGGAVGPVVIRMIVAWRSLALKTNLRIWNKDAFGKVGVNKSLVLHKVSFWDEHEKLRVLTVEEMEARKKAREECEKWALMEEITWRQKSREV</sequence>
<name>A5BXH7_VITVI</name>
<protein>
    <submittedName>
        <fullName evidence="1">Uncharacterized protein</fullName>
    </submittedName>
</protein>
<organism evidence="1">
    <name type="scientific">Vitis vinifera</name>
    <name type="common">Grape</name>
    <dbReference type="NCBI Taxonomy" id="29760"/>
    <lineage>
        <taxon>Eukaryota</taxon>
        <taxon>Viridiplantae</taxon>
        <taxon>Streptophyta</taxon>
        <taxon>Embryophyta</taxon>
        <taxon>Tracheophyta</taxon>
        <taxon>Spermatophyta</taxon>
        <taxon>Magnoliopsida</taxon>
        <taxon>eudicotyledons</taxon>
        <taxon>Gunneridae</taxon>
        <taxon>Pentapetalae</taxon>
        <taxon>rosids</taxon>
        <taxon>Vitales</taxon>
        <taxon>Vitaceae</taxon>
        <taxon>Viteae</taxon>
        <taxon>Vitis</taxon>
    </lineage>
</organism>
<accession>A5BXH7</accession>
<dbReference type="EMBL" id="AM474734">
    <property type="protein sequence ID" value="CAN79428.1"/>
    <property type="molecule type" value="Genomic_DNA"/>
</dbReference>
<proteinExistence type="predicted"/>
<reference evidence="1" key="1">
    <citation type="journal article" date="2007" name="PLoS ONE">
        <title>The first genome sequence of an elite grapevine cultivar (Pinot noir Vitis vinifera L.): coping with a highly heterozygous genome.</title>
        <authorList>
            <person name="Velasco R."/>
            <person name="Zharkikh A."/>
            <person name="Troggio M."/>
            <person name="Cartwright D.A."/>
            <person name="Cestaro A."/>
            <person name="Pruss D."/>
            <person name="Pindo M."/>
            <person name="FitzGerald L.M."/>
            <person name="Vezzulli S."/>
            <person name="Reid J."/>
            <person name="Malacarne G."/>
            <person name="Iliev D."/>
            <person name="Coppola G."/>
            <person name="Wardell B."/>
            <person name="Micheletti D."/>
            <person name="Macalma T."/>
            <person name="Facci M."/>
            <person name="Mitchell J.T."/>
            <person name="Perazzolli M."/>
            <person name="Eldredge G."/>
            <person name="Gatto P."/>
            <person name="Oyzerski R."/>
            <person name="Moretto M."/>
            <person name="Gutin N."/>
            <person name="Stefanini M."/>
            <person name="Chen Y."/>
            <person name="Segala C."/>
            <person name="Davenport C."/>
            <person name="Dematte L."/>
            <person name="Mraz A."/>
            <person name="Battilana J."/>
            <person name="Stormo K."/>
            <person name="Costa F."/>
            <person name="Tao Q."/>
            <person name="Si-Ammour A."/>
            <person name="Harkins T."/>
            <person name="Lackey A."/>
            <person name="Perbost C."/>
            <person name="Taillon B."/>
            <person name="Stella A."/>
            <person name="Solovyev V."/>
            <person name="Fawcett J.A."/>
            <person name="Sterck L."/>
            <person name="Vandepoele K."/>
            <person name="Grando S.M."/>
            <person name="Toppo S."/>
            <person name="Moser C."/>
            <person name="Lanchbury J."/>
            <person name="Bogden R."/>
            <person name="Skolnick M."/>
            <person name="Sgaramella V."/>
            <person name="Bhatnagar S.K."/>
            <person name="Fontana P."/>
            <person name="Gutin A."/>
            <person name="Van de Peer Y."/>
            <person name="Salamini F."/>
            <person name="Viola R."/>
        </authorList>
    </citation>
    <scope>NUCLEOTIDE SEQUENCE</scope>
</reference>
<evidence type="ECO:0000313" key="1">
    <source>
        <dbReference type="EMBL" id="CAN79428.1"/>
    </source>
</evidence>
<dbReference type="AlphaFoldDB" id="A5BXH7"/>